<feature type="domain" description="TERF2-interacting telomeric protein 1 Myb" evidence="3">
    <location>
        <begin position="86"/>
        <end position="141"/>
    </location>
</feature>
<comment type="subcellular location">
    <subcellularLocation>
        <location evidence="1">Nucleus</location>
    </subcellularLocation>
</comment>
<keyword evidence="5" id="KW-1185">Reference proteome</keyword>
<dbReference type="InterPro" id="IPR015010">
    <property type="entry name" value="TERF2IP_Myb"/>
</dbReference>
<organism evidence="4 5">
    <name type="scientific">Papilio machaon</name>
    <name type="common">Old World swallowtail butterfly</name>
    <dbReference type="NCBI Taxonomy" id="76193"/>
    <lineage>
        <taxon>Eukaryota</taxon>
        <taxon>Metazoa</taxon>
        <taxon>Ecdysozoa</taxon>
        <taxon>Arthropoda</taxon>
        <taxon>Hexapoda</taxon>
        <taxon>Insecta</taxon>
        <taxon>Pterygota</taxon>
        <taxon>Neoptera</taxon>
        <taxon>Endopterygota</taxon>
        <taxon>Lepidoptera</taxon>
        <taxon>Glossata</taxon>
        <taxon>Ditrysia</taxon>
        <taxon>Papilionoidea</taxon>
        <taxon>Papilionidae</taxon>
        <taxon>Papilioninae</taxon>
        <taxon>Papilio</taxon>
    </lineage>
</organism>
<evidence type="ECO:0000313" key="5">
    <source>
        <dbReference type="Proteomes" id="UP000053240"/>
    </source>
</evidence>
<dbReference type="InParanoid" id="A0A0N0PFM6"/>
<feature type="region of interest" description="Disordered" evidence="2">
    <location>
        <begin position="43"/>
        <end position="74"/>
    </location>
</feature>
<feature type="compositionally biased region" description="Low complexity" evidence="2">
    <location>
        <begin position="222"/>
        <end position="231"/>
    </location>
</feature>
<sequence length="308" mass="34575">MWILLPIQITIQLSRSFYRYNSPKTLTKCGRLMRPRVNGLRVTSSPAKAPIEASKPTGTKAPTGARTSGTKSVGAKRVSGWESRVYSPLEDQAIISWVQLGGRARLVNGNRLWRELQPHHLATTGVSRSWHSLRNRYLRYILPTLSNLAPTPVAVHLRAAAATGEIKNRKQKKPVNNSMFAMPRVRSAFAPRRARLASSHTPSPPARPPRTPSPVKRKAMATSTSTASRSPSPSPSPTPSPVPTERSRLSKRYSELRRRFKDVEESSDEAPRVLRPRPSQVPRRSMHDSSRVLRQEPKKRRLYNPEVI</sequence>
<reference evidence="4 5" key="1">
    <citation type="journal article" date="2015" name="Nat. Commun.">
        <title>Outbred genome sequencing and CRISPR/Cas9 gene editing in butterflies.</title>
        <authorList>
            <person name="Li X."/>
            <person name="Fan D."/>
            <person name="Zhang W."/>
            <person name="Liu G."/>
            <person name="Zhang L."/>
            <person name="Zhao L."/>
            <person name="Fang X."/>
            <person name="Chen L."/>
            <person name="Dong Y."/>
            <person name="Chen Y."/>
            <person name="Ding Y."/>
            <person name="Zhao R."/>
            <person name="Feng M."/>
            <person name="Zhu Y."/>
            <person name="Feng Y."/>
            <person name="Jiang X."/>
            <person name="Zhu D."/>
            <person name="Xiang H."/>
            <person name="Feng X."/>
            <person name="Li S."/>
            <person name="Wang J."/>
            <person name="Zhang G."/>
            <person name="Kronforst M.R."/>
            <person name="Wang W."/>
        </authorList>
    </citation>
    <scope>NUCLEOTIDE SEQUENCE [LARGE SCALE GENOMIC DNA]</scope>
    <source>
        <strain evidence="4">Ya'a_city_454_Pm</strain>
        <tissue evidence="4">Whole body</tissue>
    </source>
</reference>
<evidence type="ECO:0000259" key="3">
    <source>
        <dbReference type="Pfam" id="PF08914"/>
    </source>
</evidence>
<dbReference type="AlphaFoldDB" id="A0A0N0PFM6"/>
<feature type="compositionally biased region" description="Pro residues" evidence="2">
    <location>
        <begin position="202"/>
        <end position="212"/>
    </location>
</feature>
<gene>
    <name evidence="4" type="ORF">RR48_00742</name>
</gene>
<protein>
    <recommendedName>
        <fullName evidence="3">TERF2-interacting telomeric protein 1 Myb domain-containing protein</fullName>
    </recommendedName>
</protein>
<name>A0A0N0PFM6_PAPMA</name>
<dbReference type="GO" id="GO:0005634">
    <property type="term" value="C:nucleus"/>
    <property type="evidence" value="ECO:0007669"/>
    <property type="project" value="UniProtKB-SubCell"/>
</dbReference>
<dbReference type="EMBL" id="LADJ01017832">
    <property type="protein sequence ID" value="KPJ21052.1"/>
    <property type="molecule type" value="Genomic_DNA"/>
</dbReference>
<evidence type="ECO:0000256" key="1">
    <source>
        <dbReference type="ARBA" id="ARBA00004123"/>
    </source>
</evidence>
<accession>A0A0N0PFM6</accession>
<dbReference type="SUPFAM" id="SSF46689">
    <property type="entry name" value="Homeodomain-like"/>
    <property type="match status" value="1"/>
</dbReference>
<feature type="compositionally biased region" description="Basic and acidic residues" evidence="2">
    <location>
        <begin position="245"/>
        <end position="272"/>
    </location>
</feature>
<dbReference type="Gene3D" id="1.10.10.60">
    <property type="entry name" value="Homeodomain-like"/>
    <property type="match status" value="1"/>
</dbReference>
<dbReference type="Proteomes" id="UP000053240">
    <property type="component" value="Unassembled WGS sequence"/>
</dbReference>
<dbReference type="InterPro" id="IPR009057">
    <property type="entry name" value="Homeodomain-like_sf"/>
</dbReference>
<proteinExistence type="predicted"/>
<evidence type="ECO:0000313" key="4">
    <source>
        <dbReference type="EMBL" id="KPJ21052.1"/>
    </source>
</evidence>
<feature type="compositionally biased region" description="Pro residues" evidence="2">
    <location>
        <begin position="232"/>
        <end position="242"/>
    </location>
</feature>
<dbReference type="Pfam" id="PF08914">
    <property type="entry name" value="Myb_Rap1"/>
    <property type="match status" value="1"/>
</dbReference>
<feature type="compositionally biased region" description="Basic and acidic residues" evidence="2">
    <location>
        <begin position="285"/>
        <end position="296"/>
    </location>
</feature>
<comment type="caution">
    <text evidence="4">The sequence shown here is derived from an EMBL/GenBank/DDBJ whole genome shotgun (WGS) entry which is preliminary data.</text>
</comment>
<evidence type="ECO:0000256" key="2">
    <source>
        <dbReference type="SAM" id="MobiDB-lite"/>
    </source>
</evidence>
<feature type="region of interest" description="Disordered" evidence="2">
    <location>
        <begin position="191"/>
        <end position="308"/>
    </location>
</feature>